<feature type="transmembrane region" description="Helical" evidence="1">
    <location>
        <begin position="86"/>
        <end position="106"/>
    </location>
</feature>
<keyword evidence="1" id="KW-0472">Membrane</keyword>
<gene>
    <name evidence="2" type="ORF">EGH82_15900</name>
</gene>
<reference evidence="2 3" key="1">
    <citation type="submission" date="2018-11" db="EMBL/GenBank/DDBJ databases">
        <title>Vibrio ponticus strain CAIM 1751 pathogenic for the snapper Lutjanus guttatus.</title>
        <authorList>
            <person name="Soto-Rodriguez S."/>
            <person name="Lozano-Olvera R."/>
            <person name="Gomez-Gil B."/>
        </authorList>
    </citation>
    <scope>NUCLEOTIDE SEQUENCE [LARGE SCALE GENOMIC DNA]</scope>
    <source>
        <strain evidence="2 3">CAIM 1751</strain>
    </source>
</reference>
<dbReference type="Proteomes" id="UP000278792">
    <property type="component" value="Unassembled WGS sequence"/>
</dbReference>
<evidence type="ECO:0000313" key="3">
    <source>
        <dbReference type="Proteomes" id="UP000278792"/>
    </source>
</evidence>
<feature type="transmembrane region" description="Helical" evidence="1">
    <location>
        <begin position="112"/>
        <end position="133"/>
    </location>
</feature>
<dbReference type="AlphaFoldDB" id="A0A3N3DWQ2"/>
<feature type="transmembrane region" description="Helical" evidence="1">
    <location>
        <begin position="60"/>
        <end position="79"/>
    </location>
</feature>
<name>A0A3N3DWQ2_9VIBR</name>
<feature type="transmembrane region" description="Helical" evidence="1">
    <location>
        <begin position="20"/>
        <end position="40"/>
    </location>
</feature>
<organism evidence="2 3">
    <name type="scientific">Vibrio ponticus</name>
    <dbReference type="NCBI Taxonomy" id="265668"/>
    <lineage>
        <taxon>Bacteria</taxon>
        <taxon>Pseudomonadati</taxon>
        <taxon>Pseudomonadota</taxon>
        <taxon>Gammaproteobacteria</taxon>
        <taxon>Vibrionales</taxon>
        <taxon>Vibrionaceae</taxon>
        <taxon>Vibrio</taxon>
    </lineage>
</organism>
<protein>
    <submittedName>
        <fullName evidence="2">Uncharacterized protein</fullName>
    </submittedName>
</protein>
<comment type="caution">
    <text evidence="2">The sequence shown here is derived from an EMBL/GenBank/DDBJ whole genome shotgun (WGS) entry which is preliminary data.</text>
</comment>
<dbReference type="EMBL" id="RKIK01000056">
    <property type="protein sequence ID" value="ROV58964.1"/>
    <property type="molecule type" value="Genomic_DNA"/>
</dbReference>
<dbReference type="RefSeq" id="WP_123782840.1">
    <property type="nucleotide sequence ID" value="NZ_RKIK01000056.1"/>
</dbReference>
<accession>A0A3N3DWQ2</accession>
<keyword evidence="1" id="KW-1133">Transmembrane helix</keyword>
<evidence type="ECO:0000256" key="1">
    <source>
        <dbReference type="SAM" id="Phobius"/>
    </source>
</evidence>
<evidence type="ECO:0000313" key="2">
    <source>
        <dbReference type="EMBL" id="ROV58964.1"/>
    </source>
</evidence>
<sequence>MKRNTCSYRNIIRASGIYDIIMMLPFAIPGVSGVVIDLIYQAHYGFELAGTVPSFSPFHLMFVNLMASISIVWAVIRVANPIALYAWYDTATRVVIALLMLVYLFGYGVTPMIWLFVVAEIAWAVLQINGYLYKNNDTSSNPRAIC</sequence>
<proteinExistence type="predicted"/>
<keyword evidence="1" id="KW-0812">Transmembrane</keyword>